<organism evidence="1 2">
    <name type="scientific">Ixodes persulcatus</name>
    <name type="common">Taiga tick</name>
    <dbReference type="NCBI Taxonomy" id="34615"/>
    <lineage>
        <taxon>Eukaryota</taxon>
        <taxon>Metazoa</taxon>
        <taxon>Ecdysozoa</taxon>
        <taxon>Arthropoda</taxon>
        <taxon>Chelicerata</taxon>
        <taxon>Arachnida</taxon>
        <taxon>Acari</taxon>
        <taxon>Parasitiformes</taxon>
        <taxon>Ixodida</taxon>
        <taxon>Ixodoidea</taxon>
        <taxon>Ixodidae</taxon>
        <taxon>Ixodinae</taxon>
        <taxon>Ixodes</taxon>
    </lineage>
</organism>
<reference evidence="1 2" key="1">
    <citation type="journal article" date="2020" name="Cell">
        <title>Large-Scale Comparative Analyses of Tick Genomes Elucidate Their Genetic Diversity and Vector Capacities.</title>
        <authorList>
            <consortium name="Tick Genome and Microbiome Consortium (TIGMIC)"/>
            <person name="Jia N."/>
            <person name="Wang J."/>
            <person name="Shi W."/>
            <person name="Du L."/>
            <person name="Sun Y."/>
            <person name="Zhan W."/>
            <person name="Jiang J.F."/>
            <person name="Wang Q."/>
            <person name="Zhang B."/>
            <person name="Ji P."/>
            <person name="Bell-Sakyi L."/>
            <person name="Cui X.M."/>
            <person name="Yuan T.T."/>
            <person name="Jiang B.G."/>
            <person name="Yang W.F."/>
            <person name="Lam T.T."/>
            <person name="Chang Q.C."/>
            <person name="Ding S.J."/>
            <person name="Wang X.J."/>
            <person name="Zhu J.G."/>
            <person name="Ruan X.D."/>
            <person name="Zhao L."/>
            <person name="Wei J.T."/>
            <person name="Ye R.Z."/>
            <person name="Que T.C."/>
            <person name="Du C.H."/>
            <person name="Zhou Y.H."/>
            <person name="Cheng J.X."/>
            <person name="Dai P.F."/>
            <person name="Guo W.B."/>
            <person name="Han X.H."/>
            <person name="Huang E.J."/>
            <person name="Li L.F."/>
            <person name="Wei W."/>
            <person name="Gao Y.C."/>
            <person name="Liu J.Z."/>
            <person name="Shao H.Z."/>
            <person name="Wang X."/>
            <person name="Wang C.C."/>
            <person name="Yang T.C."/>
            <person name="Huo Q.B."/>
            <person name="Li W."/>
            <person name="Chen H.Y."/>
            <person name="Chen S.E."/>
            <person name="Zhou L.G."/>
            <person name="Ni X.B."/>
            <person name="Tian J.H."/>
            <person name="Sheng Y."/>
            <person name="Liu T."/>
            <person name="Pan Y.S."/>
            <person name="Xia L.Y."/>
            <person name="Li J."/>
            <person name="Zhao F."/>
            <person name="Cao W.C."/>
        </authorList>
    </citation>
    <scope>NUCLEOTIDE SEQUENCE [LARGE SCALE GENOMIC DNA]</scope>
    <source>
        <strain evidence="1">Iper-2018</strain>
    </source>
</reference>
<dbReference type="Proteomes" id="UP000805193">
    <property type="component" value="Unassembled WGS sequence"/>
</dbReference>
<comment type="caution">
    <text evidence="1">The sequence shown here is derived from an EMBL/GenBank/DDBJ whole genome shotgun (WGS) entry which is preliminary data.</text>
</comment>
<sequence length="1370" mass="147947">MAARSSGQGGLTSGRGKMAAVLLQSSDLTEAPSLTRLPGAGLVTDVTCCRPRAVKGRHRGSRPRVAHAARTKRGLELGPGAILAQLSFERGGRSGTGRLREFESPPEDAPRPPPLPHRVHRTPSARMRLSGPPKKRRDAAPNRIPPMWTSARAPAVTPPVWRFPPLRSPFFVPAPFLAGGADGGPPPSMSQGGSGGAAAAAAAAKRDKAKIVQFEWNGCTFYRYIPDGGKLGGGRLMPGEPPFGRPRGFEWQQRGPRSQSRRRKQVVPPLRAAPTAPPWSTPGLPERKPYGAAPFRPRDNPRIPRKDNKGPSSHLHLPPFLVGAAAAADKPTTSGSSTKSQSPASTTSNLLGPPPRSGIFQCRPKDTAFPFSVRSYRTPDDCLPLLQPKRETAQTKAKPTGMTIHRSQEVPESDLLGAKPKKPPRMTTTVKPERSASSTYSNASSSNKTFTRAPPFRNNPRVYSSTVLKDFNVAGKQDLAENASGDRGHLVMATPKRDSPPKEQRRPERRVRYKAEIVGSNIIVTREEASPDKKQEGAFDCSKAFAIERLVSKVKEGESPKGISAAKEPPIPTSEEETAVLKQPLEADLKAGQGAEGLSPAKADAFTQLSDDFATDVGDKLVCPRQLTLVQNDILSPADSEDDGKFRSVSVQTRTSDTPSEMQLLSPGTETEGSRSDDKDEDSTGKPHPLDDADMFADRYRQLTDEERNCMSEDPPTSSSEIYLDSLVSNGTSSSSPKDDTQGKLRRDGTDGKTDRTALLMEDLDILLKDCSPIKSADEKSSCESNPNTSSTPCMDPMSNDDSGSSRDEFLEGPKLAKDLGDTISTTSDVILINFAEDTTTLKEHLDGIVADYKSKAGIDTADSGGNDLNVLESYAGSSLTESNAPVLKPADVSPVLHDTALEDAAAGDYSQDGRQGCSPPTKSQQREVISDRGDQRSLKYTGYTVAHGSGPGVTGSSDESKSYCNSCGVYSPCCNSMDSEGVVRVCSCKTRLARKRDVCKAVADVALKEEYRDPEIVPCFAEESVEYLLLESEEEEYEEVKRRVATGQPGEERKRYPENSNSWNKRDTISDQEPEQNEAGASRGLIYDCPWWIHDHAEDAMCKKRVEEDSSSVGFTRELAPAALNPWSLLTAQNKESGLDRGGPSGEGTNPWIPFLAGPKVGVMMSSGDHHGSSEARPTRSDADFSTLYMEGQPRKPLLKQHWTPLNMTPEELRARGLDRDSLSFYEFPMNEQQDTHAQSLSLETLVGSNRQDAASTSPAGEGQLAEGEPRHGSLNGKATGSPSDSQYCEVELYAPVNKSGPAMCTVVVPSHPTSDADGSKGDVLVDGGPGASTPPDDVVDSCGDKKAAENKPMGKIRTRFRDFFWKHK</sequence>
<name>A0AC60P863_IXOPE</name>
<evidence type="ECO:0000313" key="1">
    <source>
        <dbReference type="EMBL" id="KAG0415501.1"/>
    </source>
</evidence>
<proteinExistence type="predicted"/>
<keyword evidence="2" id="KW-1185">Reference proteome</keyword>
<evidence type="ECO:0000313" key="2">
    <source>
        <dbReference type="Proteomes" id="UP000805193"/>
    </source>
</evidence>
<protein>
    <submittedName>
        <fullName evidence="1">Uncharacterized protein</fullName>
    </submittedName>
</protein>
<gene>
    <name evidence="1" type="ORF">HPB47_007310</name>
</gene>
<accession>A0AC60P863</accession>
<dbReference type="EMBL" id="JABSTQ010011062">
    <property type="protein sequence ID" value="KAG0415501.1"/>
    <property type="molecule type" value="Genomic_DNA"/>
</dbReference>